<evidence type="ECO:0000256" key="4">
    <source>
        <dbReference type="SAM" id="MobiDB-lite"/>
    </source>
</evidence>
<keyword evidence="1" id="KW-0805">Transcription regulation</keyword>
<dbReference type="EMBL" id="JANYMP010000002">
    <property type="protein sequence ID" value="MCS7476223.1"/>
    <property type="molecule type" value="Genomic_DNA"/>
</dbReference>
<dbReference type="InterPro" id="IPR000843">
    <property type="entry name" value="HTH_LacI"/>
</dbReference>
<dbReference type="GO" id="GO:0000976">
    <property type="term" value="F:transcription cis-regulatory region binding"/>
    <property type="evidence" value="ECO:0007669"/>
    <property type="project" value="TreeGrafter"/>
</dbReference>
<evidence type="ECO:0000256" key="3">
    <source>
        <dbReference type="ARBA" id="ARBA00023163"/>
    </source>
</evidence>
<evidence type="ECO:0000256" key="1">
    <source>
        <dbReference type="ARBA" id="ARBA00023015"/>
    </source>
</evidence>
<dbReference type="InterPro" id="IPR046335">
    <property type="entry name" value="LacI/GalR-like_sensor"/>
</dbReference>
<dbReference type="Gene3D" id="1.10.260.40">
    <property type="entry name" value="lambda repressor-like DNA-binding domains"/>
    <property type="match status" value="1"/>
</dbReference>
<protein>
    <submittedName>
        <fullName evidence="6">LacI family transcriptional regulator</fullName>
    </submittedName>
</protein>
<keyword evidence="3" id="KW-0804">Transcription</keyword>
<accession>A0A9X2VGI8</accession>
<dbReference type="SUPFAM" id="SSF47413">
    <property type="entry name" value="lambda repressor-like DNA-binding domains"/>
    <property type="match status" value="1"/>
</dbReference>
<dbReference type="GO" id="GO:0003700">
    <property type="term" value="F:DNA-binding transcription factor activity"/>
    <property type="evidence" value="ECO:0007669"/>
    <property type="project" value="TreeGrafter"/>
</dbReference>
<dbReference type="PANTHER" id="PTHR30146">
    <property type="entry name" value="LACI-RELATED TRANSCRIPTIONAL REPRESSOR"/>
    <property type="match status" value="1"/>
</dbReference>
<comment type="caution">
    <text evidence="6">The sequence shown here is derived from an EMBL/GenBank/DDBJ whole genome shotgun (WGS) entry which is preliminary data.</text>
</comment>
<dbReference type="InterPro" id="IPR010982">
    <property type="entry name" value="Lambda_DNA-bd_dom_sf"/>
</dbReference>
<dbReference type="AlphaFoldDB" id="A0A9X2VGI8"/>
<evidence type="ECO:0000313" key="7">
    <source>
        <dbReference type="Proteomes" id="UP001141259"/>
    </source>
</evidence>
<organism evidence="6 7">
    <name type="scientific">Umezawaea endophytica</name>
    <dbReference type="NCBI Taxonomy" id="1654476"/>
    <lineage>
        <taxon>Bacteria</taxon>
        <taxon>Bacillati</taxon>
        <taxon>Actinomycetota</taxon>
        <taxon>Actinomycetes</taxon>
        <taxon>Pseudonocardiales</taxon>
        <taxon>Pseudonocardiaceae</taxon>
        <taxon>Umezawaea</taxon>
    </lineage>
</organism>
<name>A0A9X2VGI8_9PSEU</name>
<dbReference type="PROSITE" id="PS00356">
    <property type="entry name" value="HTH_LACI_1"/>
    <property type="match status" value="1"/>
</dbReference>
<dbReference type="Gene3D" id="3.40.50.2300">
    <property type="match status" value="2"/>
</dbReference>
<dbReference type="CDD" id="cd06267">
    <property type="entry name" value="PBP1_LacI_sugar_binding-like"/>
    <property type="match status" value="1"/>
</dbReference>
<dbReference type="PANTHER" id="PTHR30146:SF155">
    <property type="entry name" value="ALANINE RACEMASE"/>
    <property type="match status" value="1"/>
</dbReference>
<dbReference type="CDD" id="cd01392">
    <property type="entry name" value="HTH_LacI"/>
    <property type="match status" value="1"/>
</dbReference>
<evidence type="ECO:0000259" key="5">
    <source>
        <dbReference type="PROSITE" id="PS50932"/>
    </source>
</evidence>
<dbReference type="Pfam" id="PF00356">
    <property type="entry name" value="LacI"/>
    <property type="match status" value="1"/>
</dbReference>
<reference evidence="6" key="1">
    <citation type="submission" date="2022-08" db="EMBL/GenBank/DDBJ databases">
        <authorList>
            <person name="Tistechok S."/>
            <person name="Samborskyy M."/>
            <person name="Roman I."/>
        </authorList>
    </citation>
    <scope>NUCLEOTIDE SEQUENCE</scope>
    <source>
        <strain evidence="6">DSM 103496</strain>
    </source>
</reference>
<dbReference type="PROSITE" id="PS50932">
    <property type="entry name" value="HTH_LACI_2"/>
    <property type="match status" value="1"/>
</dbReference>
<dbReference type="Proteomes" id="UP001141259">
    <property type="component" value="Unassembled WGS sequence"/>
</dbReference>
<evidence type="ECO:0000256" key="2">
    <source>
        <dbReference type="ARBA" id="ARBA00023125"/>
    </source>
</evidence>
<dbReference type="SMART" id="SM00354">
    <property type="entry name" value="HTH_LACI"/>
    <property type="match status" value="1"/>
</dbReference>
<dbReference type="InterPro" id="IPR028082">
    <property type="entry name" value="Peripla_BP_I"/>
</dbReference>
<dbReference type="Pfam" id="PF13377">
    <property type="entry name" value="Peripla_BP_3"/>
    <property type="match status" value="1"/>
</dbReference>
<keyword evidence="7" id="KW-1185">Reference proteome</keyword>
<dbReference type="SUPFAM" id="SSF53822">
    <property type="entry name" value="Periplasmic binding protein-like I"/>
    <property type="match status" value="1"/>
</dbReference>
<evidence type="ECO:0000313" key="6">
    <source>
        <dbReference type="EMBL" id="MCS7476223.1"/>
    </source>
</evidence>
<proteinExistence type="predicted"/>
<feature type="domain" description="HTH lacI-type" evidence="5">
    <location>
        <begin position="4"/>
        <end position="58"/>
    </location>
</feature>
<keyword evidence="2" id="KW-0238">DNA-binding</keyword>
<gene>
    <name evidence="6" type="ORF">NZH93_05115</name>
</gene>
<dbReference type="RefSeq" id="WP_259621733.1">
    <property type="nucleotide sequence ID" value="NZ_JANYMP010000002.1"/>
</dbReference>
<feature type="region of interest" description="Disordered" evidence="4">
    <location>
        <begin position="315"/>
        <end position="337"/>
    </location>
</feature>
<sequence length="337" mass="35932">MKRPTIRDIALRAGVSKGAVSLALNGRPGVSEETRRRILGVADELQWRPNSAARALSAARADSVGLVLARPARTLGVESFFFQLISGLQAELSTRSVALMFQVVEDQAAEIELYRRWSSEQRVDGVFLVDLRVDDQRIDLVERLRMPAVVIGGPGHHGGLASVWADDAAAMVSIIEHLGALGHRRIARVAGLPGLLHTERRTTAFHEAAAAWGITAAECVATDYTDEQGASATRDLLTGRTPPTAIVYDNDVMAVAGAGVAAELGVAVPDDVSLVAWDDSPLCRLLHPPLTALARDTFAFGERAAKTLLTVLDGEPPADVEDQVPVLVPRGSTGPPR</sequence>